<dbReference type="Gene3D" id="3.50.50.60">
    <property type="entry name" value="FAD/NAD(P)-binding domain"/>
    <property type="match status" value="2"/>
</dbReference>
<gene>
    <name evidence="3" type="ORF">GXW71_03990</name>
</gene>
<dbReference type="SUPFAM" id="SSF54373">
    <property type="entry name" value="FAD-linked reductases, C-terminal domain"/>
    <property type="match status" value="1"/>
</dbReference>
<dbReference type="RefSeq" id="WP_211851095.1">
    <property type="nucleotide sequence ID" value="NZ_JAAGBB010000003.1"/>
</dbReference>
<evidence type="ECO:0000256" key="1">
    <source>
        <dbReference type="ARBA" id="ARBA00023002"/>
    </source>
</evidence>
<reference evidence="4" key="1">
    <citation type="journal article" date="2021" name="Syst. Appl. Microbiol.">
        <title>Roseomonas hellenica sp. nov., isolated from roots of wild-growing Alkanna tinctoria.</title>
        <authorList>
            <person name="Rat A."/>
            <person name="Naranjo H.D."/>
            <person name="Lebbe L."/>
            <person name="Cnockaert M."/>
            <person name="Krigas N."/>
            <person name="Grigoriadou K."/>
            <person name="Maloupa E."/>
            <person name="Willems A."/>
        </authorList>
    </citation>
    <scope>NUCLEOTIDE SEQUENCE [LARGE SCALE GENOMIC DNA]</scope>
    <source>
        <strain evidence="4">LMG 31523</strain>
    </source>
</reference>
<dbReference type="Pfam" id="PF01266">
    <property type="entry name" value="DAO"/>
    <property type="match status" value="1"/>
</dbReference>
<protein>
    <submittedName>
        <fullName evidence="3">FAD-dependent oxidoreductase</fullName>
    </submittedName>
</protein>
<dbReference type="PANTHER" id="PTHR13847:SF289">
    <property type="entry name" value="GLYCINE OXIDASE"/>
    <property type="match status" value="1"/>
</dbReference>
<dbReference type="EMBL" id="JAAGBB010000003">
    <property type="protein sequence ID" value="MBR0663512.1"/>
    <property type="molecule type" value="Genomic_DNA"/>
</dbReference>
<dbReference type="SUPFAM" id="SSF51905">
    <property type="entry name" value="FAD/NAD(P)-binding domain"/>
    <property type="match status" value="1"/>
</dbReference>
<sequence length="412" mass="43118">MRNVVIIGAGIVGLCLGWHCARRGMNVTLLDVGEPGGGASSGNAGAISAGSVAPLAMPGVLRQVPGMLTDPKGALHIPPTYWPRALPWLLRFLASARPARVEAIASALAALQFGAIERHREIMAAEGALDLVRETGQLYLYRDEAHLAKDSASWELRQRHGLRVERLDAAGIAALEPGIAPDYTLGLLLPEQGSVANPKRLAEVVARGVERQGGRVLRGRVSAIATEGGRAIGAMTEAGLVAGDITVLAAGAFSARLLAPLGIRVPLESQRGYHVMLPDAGVAPQRPIIPADRKAFITPMEHGLRIAGTVEFGGLDRAPNPKRAALLLEDLAKVYPQASTQGAEGFWMGHRPCLPDSLPVLGPVARIPGLWCAFGHGHLGLTGSAPTAALLAAAMAGETPNTDIAPFAIERF</sequence>
<dbReference type="Proteomes" id="UP001196870">
    <property type="component" value="Unassembled WGS sequence"/>
</dbReference>
<dbReference type="InterPro" id="IPR036188">
    <property type="entry name" value="FAD/NAD-bd_sf"/>
</dbReference>
<dbReference type="PANTHER" id="PTHR13847">
    <property type="entry name" value="SARCOSINE DEHYDROGENASE-RELATED"/>
    <property type="match status" value="1"/>
</dbReference>
<keyword evidence="4" id="KW-1185">Reference proteome</keyword>
<comment type="caution">
    <text evidence="3">The sequence shown here is derived from an EMBL/GenBank/DDBJ whole genome shotgun (WGS) entry which is preliminary data.</text>
</comment>
<name>A0ABS5ET88_9PROT</name>
<accession>A0ABS5ET88</accession>
<dbReference type="Gene3D" id="3.30.9.10">
    <property type="entry name" value="D-Amino Acid Oxidase, subunit A, domain 2"/>
    <property type="match status" value="1"/>
</dbReference>
<organism evidence="3 4">
    <name type="scientific">Plastoroseomonas hellenica</name>
    <dbReference type="NCBI Taxonomy" id="2687306"/>
    <lineage>
        <taxon>Bacteria</taxon>
        <taxon>Pseudomonadati</taxon>
        <taxon>Pseudomonadota</taxon>
        <taxon>Alphaproteobacteria</taxon>
        <taxon>Acetobacterales</taxon>
        <taxon>Acetobacteraceae</taxon>
        <taxon>Plastoroseomonas</taxon>
    </lineage>
</organism>
<evidence type="ECO:0000313" key="3">
    <source>
        <dbReference type="EMBL" id="MBR0663512.1"/>
    </source>
</evidence>
<dbReference type="InterPro" id="IPR006076">
    <property type="entry name" value="FAD-dep_OxRdtase"/>
</dbReference>
<feature type="domain" description="FAD dependent oxidoreductase" evidence="2">
    <location>
        <begin position="4"/>
        <end position="393"/>
    </location>
</feature>
<evidence type="ECO:0000313" key="4">
    <source>
        <dbReference type="Proteomes" id="UP001196870"/>
    </source>
</evidence>
<proteinExistence type="predicted"/>
<keyword evidence="1" id="KW-0560">Oxidoreductase</keyword>
<evidence type="ECO:0000259" key="2">
    <source>
        <dbReference type="Pfam" id="PF01266"/>
    </source>
</evidence>